<proteinExistence type="predicted"/>
<evidence type="ECO:0000256" key="1">
    <source>
        <dbReference type="SAM" id="SignalP"/>
    </source>
</evidence>
<organism evidence="2 3">
    <name type="scientific">Winogradskyella luteola</name>
    <dbReference type="NCBI Taxonomy" id="2828330"/>
    <lineage>
        <taxon>Bacteria</taxon>
        <taxon>Pseudomonadati</taxon>
        <taxon>Bacteroidota</taxon>
        <taxon>Flavobacteriia</taxon>
        <taxon>Flavobacteriales</taxon>
        <taxon>Flavobacteriaceae</taxon>
        <taxon>Winogradskyella</taxon>
    </lineage>
</organism>
<feature type="chain" id="PRO_5040827411" evidence="1">
    <location>
        <begin position="27"/>
        <end position="145"/>
    </location>
</feature>
<dbReference type="EMBL" id="JAGSPD010000013">
    <property type="protein sequence ID" value="MBV7270311.1"/>
    <property type="molecule type" value="Genomic_DNA"/>
</dbReference>
<dbReference type="Proteomes" id="UP001138894">
    <property type="component" value="Unassembled WGS sequence"/>
</dbReference>
<keyword evidence="1" id="KW-0732">Signal</keyword>
<sequence>MNRYIPLQRFFLSVLFLLACTTGLPAQGQTTEWSAESHLVTVNGTKVEIMSNLSVQGTSLVWEQTGYNTSSTSTFNIVSASGSWDAREHLGELSYGLETEGSPRTATLTVSGTVEGIAMALAVHLPDGTDDSYIFLVDTDTLTNL</sequence>
<name>A0A9X1JPC7_9FLAO</name>
<keyword evidence="3" id="KW-1185">Reference proteome</keyword>
<protein>
    <submittedName>
        <fullName evidence="2">Uncharacterized protein</fullName>
    </submittedName>
</protein>
<evidence type="ECO:0000313" key="2">
    <source>
        <dbReference type="EMBL" id="MBV7270311.1"/>
    </source>
</evidence>
<gene>
    <name evidence="2" type="ORF">KCG49_14040</name>
</gene>
<reference evidence="2" key="1">
    <citation type="submission" date="2021-04" db="EMBL/GenBank/DDBJ databases">
        <authorList>
            <person name="Pira H."/>
            <person name="Risdian C."/>
            <person name="Wink J."/>
        </authorList>
    </citation>
    <scope>NUCLEOTIDE SEQUENCE</scope>
    <source>
        <strain evidence="2">WHY3</strain>
    </source>
</reference>
<dbReference type="AlphaFoldDB" id="A0A9X1JPC7"/>
<evidence type="ECO:0000313" key="3">
    <source>
        <dbReference type="Proteomes" id="UP001138894"/>
    </source>
</evidence>
<accession>A0A9X1JPC7</accession>
<dbReference type="PROSITE" id="PS51257">
    <property type="entry name" value="PROKAR_LIPOPROTEIN"/>
    <property type="match status" value="1"/>
</dbReference>
<feature type="signal peptide" evidence="1">
    <location>
        <begin position="1"/>
        <end position="26"/>
    </location>
</feature>
<dbReference type="RefSeq" id="WP_218547378.1">
    <property type="nucleotide sequence ID" value="NZ_JAGSPD010000013.1"/>
</dbReference>
<comment type="caution">
    <text evidence="2">The sequence shown here is derived from an EMBL/GenBank/DDBJ whole genome shotgun (WGS) entry which is preliminary data.</text>
</comment>